<sequence length="181" mass="20767">MRNLFILSMMSLLIGCGTTGTGAPSDDKLDQEEVSSTESEVQEEDFIYRLVTEKEEYDQGSDVQVYAELEYVGDEDSVEITHAASPFYFPIYEVSREYDIGYSMNEPLLTTVLKKGEPLREEYTGSGGFSGEDSEEFKEFIQQVMDGDFPKGFYEVHGYTNFNYKEQNYQLDTKVQFKLKN</sequence>
<dbReference type="Proteomes" id="UP000199427">
    <property type="component" value="Unassembled WGS sequence"/>
</dbReference>
<protein>
    <submittedName>
        <fullName evidence="1">Uncharacterized protein</fullName>
    </submittedName>
</protein>
<dbReference type="OrthoDB" id="2426241at2"/>
<organism evidence="1 2">
    <name type="scientific">Piscibacillus halophilus</name>
    <dbReference type="NCBI Taxonomy" id="571933"/>
    <lineage>
        <taxon>Bacteria</taxon>
        <taxon>Bacillati</taxon>
        <taxon>Bacillota</taxon>
        <taxon>Bacilli</taxon>
        <taxon>Bacillales</taxon>
        <taxon>Bacillaceae</taxon>
        <taxon>Piscibacillus</taxon>
    </lineage>
</organism>
<dbReference type="EMBL" id="FOES01000005">
    <property type="protein sequence ID" value="SEQ00690.1"/>
    <property type="molecule type" value="Genomic_DNA"/>
</dbReference>
<dbReference type="RefSeq" id="WP_091772803.1">
    <property type="nucleotide sequence ID" value="NZ_FOES01000005.1"/>
</dbReference>
<gene>
    <name evidence="1" type="ORF">SAMN05216362_10572</name>
</gene>
<accession>A0A1H9CHI1</accession>
<evidence type="ECO:0000313" key="2">
    <source>
        <dbReference type="Proteomes" id="UP000199427"/>
    </source>
</evidence>
<keyword evidence="2" id="KW-1185">Reference proteome</keyword>
<evidence type="ECO:0000313" key="1">
    <source>
        <dbReference type="EMBL" id="SEQ00690.1"/>
    </source>
</evidence>
<name>A0A1H9CHI1_9BACI</name>
<proteinExistence type="predicted"/>
<dbReference type="STRING" id="571933.SAMN05216362_10572"/>
<dbReference type="AlphaFoldDB" id="A0A1H9CHI1"/>
<dbReference type="PROSITE" id="PS51257">
    <property type="entry name" value="PROKAR_LIPOPROTEIN"/>
    <property type="match status" value="1"/>
</dbReference>
<reference evidence="1 2" key="1">
    <citation type="submission" date="2016-10" db="EMBL/GenBank/DDBJ databases">
        <authorList>
            <person name="de Groot N.N."/>
        </authorList>
    </citation>
    <scope>NUCLEOTIDE SEQUENCE [LARGE SCALE GENOMIC DNA]</scope>
    <source>
        <strain evidence="1 2">DSM 21633</strain>
    </source>
</reference>